<dbReference type="EMBL" id="JBHSRJ010000001">
    <property type="protein sequence ID" value="MFC6041990.1"/>
    <property type="molecule type" value="Genomic_DNA"/>
</dbReference>
<dbReference type="SUPFAM" id="SSF53474">
    <property type="entry name" value="alpha/beta-Hydrolases"/>
    <property type="match status" value="1"/>
</dbReference>
<organism evidence="4 5">
    <name type="scientific">Nocardioides hankookensis</name>
    <dbReference type="NCBI Taxonomy" id="443157"/>
    <lineage>
        <taxon>Bacteria</taxon>
        <taxon>Bacillati</taxon>
        <taxon>Actinomycetota</taxon>
        <taxon>Actinomycetes</taxon>
        <taxon>Propionibacteriales</taxon>
        <taxon>Nocardioidaceae</taxon>
        <taxon>Nocardioides</taxon>
    </lineage>
</organism>
<dbReference type="Gene3D" id="1.10.3020.10">
    <property type="entry name" value="alpha-amino acid ester hydrolase ( Helical cap domain)"/>
    <property type="match status" value="1"/>
</dbReference>
<dbReference type="GO" id="GO:0016787">
    <property type="term" value="F:hydrolase activity"/>
    <property type="evidence" value="ECO:0007669"/>
    <property type="project" value="UniProtKB-KW"/>
</dbReference>
<name>A0ABW1LDC9_9ACTN</name>
<dbReference type="Pfam" id="PF02129">
    <property type="entry name" value="Peptidase_S15"/>
    <property type="match status" value="1"/>
</dbReference>
<evidence type="ECO:0000259" key="3">
    <source>
        <dbReference type="SMART" id="SM00939"/>
    </source>
</evidence>
<dbReference type="InterPro" id="IPR005674">
    <property type="entry name" value="CocE/Ser_esterase"/>
</dbReference>
<feature type="chain" id="PRO_5047422069" evidence="2">
    <location>
        <begin position="20"/>
        <end position="619"/>
    </location>
</feature>
<dbReference type="Gene3D" id="3.40.50.1820">
    <property type="entry name" value="alpha/beta hydrolase"/>
    <property type="match status" value="1"/>
</dbReference>
<dbReference type="Gene3D" id="2.60.120.260">
    <property type="entry name" value="Galactose-binding domain-like"/>
    <property type="match status" value="1"/>
</dbReference>
<proteinExistence type="predicted"/>
<dbReference type="InterPro" id="IPR000383">
    <property type="entry name" value="Xaa-Pro-like_dom"/>
</dbReference>
<reference evidence="5" key="1">
    <citation type="journal article" date="2019" name="Int. J. Syst. Evol. Microbiol.">
        <title>The Global Catalogue of Microorganisms (GCM) 10K type strain sequencing project: providing services to taxonomists for standard genome sequencing and annotation.</title>
        <authorList>
            <consortium name="The Broad Institute Genomics Platform"/>
            <consortium name="The Broad Institute Genome Sequencing Center for Infectious Disease"/>
            <person name="Wu L."/>
            <person name="Ma J."/>
        </authorList>
    </citation>
    <scope>NUCLEOTIDE SEQUENCE [LARGE SCALE GENOMIC DNA]</scope>
    <source>
        <strain evidence="5">CCUG 54522</strain>
    </source>
</reference>
<evidence type="ECO:0000313" key="4">
    <source>
        <dbReference type="EMBL" id="MFC6041990.1"/>
    </source>
</evidence>
<dbReference type="InterPro" id="IPR008979">
    <property type="entry name" value="Galactose-bd-like_sf"/>
</dbReference>
<keyword evidence="1 4" id="KW-0378">Hydrolase</keyword>
<dbReference type="InterPro" id="IPR013736">
    <property type="entry name" value="Xaa-Pro_dipept_C"/>
</dbReference>
<evidence type="ECO:0000256" key="2">
    <source>
        <dbReference type="SAM" id="SignalP"/>
    </source>
</evidence>
<dbReference type="RefSeq" id="WP_379150114.1">
    <property type="nucleotide sequence ID" value="NZ_JBHSRJ010000001.1"/>
</dbReference>
<comment type="caution">
    <text evidence="4">The sequence shown here is derived from an EMBL/GenBank/DDBJ whole genome shotgun (WGS) entry which is preliminary data.</text>
</comment>
<feature type="domain" description="Xaa-Pro dipeptidyl-peptidase C-terminal" evidence="3">
    <location>
        <begin position="348"/>
        <end position="615"/>
    </location>
</feature>
<dbReference type="Proteomes" id="UP001596135">
    <property type="component" value="Unassembled WGS sequence"/>
</dbReference>
<dbReference type="PANTHER" id="PTHR43056">
    <property type="entry name" value="PEPTIDASE S9 PROLYL OLIGOPEPTIDASE"/>
    <property type="match status" value="1"/>
</dbReference>
<dbReference type="InterPro" id="IPR050585">
    <property type="entry name" value="Xaa-Pro_dipeptidyl-ppase/CocE"/>
</dbReference>
<protein>
    <submittedName>
        <fullName evidence="4">CocE/NonD family hydrolase</fullName>
    </submittedName>
</protein>
<dbReference type="SMART" id="SM00939">
    <property type="entry name" value="PepX_C"/>
    <property type="match status" value="1"/>
</dbReference>
<dbReference type="Pfam" id="PF08530">
    <property type="entry name" value="PepX_C"/>
    <property type="match status" value="1"/>
</dbReference>
<keyword evidence="2" id="KW-0732">Signal</keyword>
<evidence type="ECO:0000256" key="1">
    <source>
        <dbReference type="ARBA" id="ARBA00022801"/>
    </source>
</evidence>
<dbReference type="InterPro" id="IPR029058">
    <property type="entry name" value="AB_hydrolase_fold"/>
</dbReference>
<dbReference type="SUPFAM" id="SSF49785">
    <property type="entry name" value="Galactose-binding domain-like"/>
    <property type="match status" value="1"/>
</dbReference>
<keyword evidence="5" id="KW-1185">Reference proteome</keyword>
<sequence>MNRILAALLAPLLVGAVLASPIAPATAAAPAARAADWKARPAVYPGTVTQSDLAIPMSDGTVLRGDLVLPAKADGTAVDKRFPVIVTITAYNKSSGSFSGGLTGSAPDYLVQRGYAHLTVDARGTGSSEGVWGAFSRREDKDAGEVVEWAHSRKRPWSNGRIGMNGPSYLGMSQIFAAGARPAGLKAIFPQVPAADVYRDVVASGGQVDVGFIPLWLGLVTGTGVIPPAVTATDPQSGLTALADHLSAVGTFTLPLLLDAVAGGDSAYDGKFYRDRSPGRVINRVNVPTFLVGGEFDIFQRGTPLLFENLQGRGVPTKMIIGPWDHLEGSSAADIDKAGYGTLNELQLRWFDRYVRGVKDKTLDTDIPPITYYEQGSGHWTKAQHWMGKQHAESFRLTGSAAAGGGIGKLTQGPVVAGKAYVPPVPVSGLCTRSTNQWTAGLPEAALADLPCFTDNAPNDKTGVVFQTDPLTKALRLRGPINARLFTSSVSGDGMLSVSVSDVAPDGTVSRLTGGWQVVSQRALDRSRTRFLDGEVLQPFHPFTKASKKPLASGQVAPVDVEVFPTAAKIAKGHRLRIAIQSFDVPHLLPTVPDLPSTLTGLTIHNSAAHPSVLTIPGL</sequence>
<dbReference type="NCBIfam" id="TIGR00976">
    <property type="entry name" value="CocE_NonD"/>
    <property type="match status" value="1"/>
</dbReference>
<dbReference type="PANTHER" id="PTHR43056:SF10">
    <property type="entry name" value="COCE_NOND FAMILY, PUTATIVE (AFU_ORTHOLOGUE AFUA_7G00600)-RELATED"/>
    <property type="match status" value="1"/>
</dbReference>
<evidence type="ECO:0000313" key="5">
    <source>
        <dbReference type="Proteomes" id="UP001596135"/>
    </source>
</evidence>
<accession>A0ABW1LDC9</accession>
<feature type="signal peptide" evidence="2">
    <location>
        <begin position="1"/>
        <end position="19"/>
    </location>
</feature>
<gene>
    <name evidence="4" type="ORF">ACFPYL_02830</name>
</gene>